<dbReference type="STRING" id="51511.ENSCSAVP00000011227"/>
<dbReference type="eggNOG" id="ENOG502QSC4">
    <property type="taxonomic scope" value="Eukaryota"/>
</dbReference>
<feature type="domain" description="PARP catalytic" evidence="8">
    <location>
        <begin position="1"/>
        <end position="155"/>
    </location>
</feature>
<dbReference type="AlphaFoldDB" id="H2Z0W5"/>
<dbReference type="SUPFAM" id="SSF56399">
    <property type="entry name" value="ADP-ribosylation"/>
    <property type="match status" value="1"/>
</dbReference>
<dbReference type="Ensembl" id="ENSCSAVT00000011358.1">
    <property type="protein sequence ID" value="ENSCSAVP00000011227.1"/>
    <property type="gene ID" value="ENSCSAVG00000006569.1"/>
</dbReference>
<evidence type="ECO:0000256" key="6">
    <source>
        <dbReference type="ARBA" id="ARBA00024347"/>
    </source>
</evidence>
<evidence type="ECO:0000256" key="5">
    <source>
        <dbReference type="ARBA" id="ARBA00023242"/>
    </source>
</evidence>
<dbReference type="GO" id="GO:1990404">
    <property type="term" value="F:NAD+-protein mono-ADP-ribosyltransferase activity"/>
    <property type="evidence" value="ECO:0007669"/>
    <property type="project" value="TreeGrafter"/>
</dbReference>
<dbReference type="PANTHER" id="PTHR14453">
    <property type="entry name" value="PARP/ZINC FINGER CCCH TYPE DOMAIN CONTAINING PROTEIN"/>
    <property type="match status" value="1"/>
</dbReference>
<dbReference type="InParanoid" id="H2Z0W5"/>
<reference evidence="10" key="1">
    <citation type="submission" date="2003-08" db="EMBL/GenBank/DDBJ databases">
        <authorList>
            <person name="Birren B."/>
            <person name="Nusbaum C."/>
            <person name="Abebe A."/>
            <person name="Abouelleil A."/>
            <person name="Adekoya E."/>
            <person name="Ait-zahra M."/>
            <person name="Allen N."/>
            <person name="Allen T."/>
            <person name="An P."/>
            <person name="Anderson M."/>
            <person name="Anderson S."/>
            <person name="Arachchi H."/>
            <person name="Armbruster J."/>
            <person name="Bachantsang P."/>
            <person name="Baldwin J."/>
            <person name="Barry A."/>
            <person name="Bayul T."/>
            <person name="Blitshsteyn B."/>
            <person name="Bloom T."/>
            <person name="Blye J."/>
            <person name="Boguslavskiy L."/>
            <person name="Borowsky M."/>
            <person name="Boukhgalter B."/>
            <person name="Brunache A."/>
            <person name="Butler J."/>
            <person name="Calixte N."/>
            <person name="Calvo S."/>
            <person name="Camarata J."/>
            <person name="Campo K."/>
            <person name="Chang J."/>
            <person name="Cheshatsang Y."/>
            <person name="Citroen M."/>
            <person name="Collymore A."/>
            <person name="Considine T."/>
            <person name="Cook A."/>
            <person name="Cooke P."/>
            <person name="Corum B."/>
            <person name="Cuomo C."/>
            <person name="David R."/>
            <person name="Dawoe T."/>
            <person name="Degray S."/>
            <person name="Dodge S."/>
            <person name="Dooley K."/>
            <person name="Dorje P."/>
            <person name="Dorjee K."/>
            <person name="Dorris L."/>
            <person name="Duffey N."/>
            <person name="Dupes A."/>
            <person name="Elkins T."/>
            <person name="Engels R."/>
            <person name="Erickson J."/>
            <person name="Farina A."/>
            <person name="Faro S."/>
            <person name="Ferreira P."/>
            <person name="Fischer H."/>
            <person name="Fitzgerald M."/>
            <person name="Foley K."/>
            <person name="Gage D."/>
            <person name="Galagan J."/>
            <person name="Gearin G."/>
            <person name="Gnerre S."/>
            <person name="Gnirke A."/>
            <person name="Goyette A."/>
            <person name="Graham J."/>
            <person name="Grandbois E."/>
            <person name="Gyaltsen K."/>
            <person name="Hafez N."/>
            <person name="Hagopian D."/>
            <person name="Hagos B."/>
            <person name="Hall J."/>
            <person name="Hatcher B."/>
            <person name="Heller A."/>
            <person name="Higgins H."/>
            <person name="Honan T."/>
            <person name="Horn A."/>
            <person name="Houde N."/>
            <person name="Hughes L."/>
            <person name="Hulme W."/>
            <person name="Husby E."/>
            <person name="Iliev I."/>
            <person name="Jaffe D."/>
            <person name="Jones C."/>
            <person name="Kamal M."/>
            <person name="Kamat A."/>
            <person name="Kamvysselis M."/>
            <person name="Karlsson E."/>
            <person name="Kells C."/>
            <person name="Kieu A."/>
            <person name="Kisner P."/>
            <person name="Kodira C."/>
            <person name="Kulbokas E."/>
            <person name="Labutti K."/>
            <person name="Lama D."/>
            <person name="Landers T."/>
            <person name="Leger J."/>
            <person name="Levine S."/>
            <person name="Lewis D."/>
            <person name="Lewis T."/>
            <person name="Lindblad-toh K."/>
            <person name="Liu X."/>
            <person name="Lokyitsang T."/>
            <person name="Lokyitsang Y."/>
            <person name="Lucien O."/>
            <person name="Lui A."/>
            <person name="Ma L.J."/>
            <person name="Mabbitt R."/>
            <person name="Macdonald J."/>
            <person name="Maclean C."/>
            <person name="Major J."/>
            <person name="Manning J."/>
            <person name="Marabella R."/>
            <person name="Maru K."/>
            <person name="Matthews C."/>
            <person name="Mauceli E."/>
            <person name="Mccarthy M."/>
            <person name="Mcdonough S."/>
            <person name="Mcghee T."/>
            <person name="Meldrim J."/>
            <person name="Meneus L."/>
            <person name="Mesirov J."/>
            <person name="Mihalev A."/>
            <person name="Mihova T."/>
            <person name="Mikkelsen T."/>
            <person name="Mlenga V."/>
            <person name="Moru K."/>
            <person name="Mozes J."/>
            <person name="Mulrain L."/>
            <person name="Munson G."/>
            <person name="Naylor J."/>
            <person name="Newes C."/>
            <person name="Nguyen C."/>
            <person name="Nguyen N."/>
            <person name="Nguyen T."/>
            <person name="Nicol R."/>
            <person name="Nielsen C."/>
            <person name="Nizzari M."/>
            <person name="Norbu C."/>
            <person name="Norbu N."/>
            <person name="O'donnell P."/>
            <person name="Okoawo O."/>
            <person name="O'leary S."/>
            <person name="Omotosho B."/>
            <person name="O'neill K."/>
            <person name="Osman S."/>
            <person name="Parker S."/>
            <person name="Perrin D."/>
            <person name="Phunkhang P."/>
            <person name="Piqani B."/>
            <person name="Purcell S."/>
            <person name="Rachupka T."/>
            <person name="Ramasamy U."/>
            <person name="Rameau R."/>
            <person name="Ray V."/>
            <person name="Raymond C."/>
            <person name="Retta R."/>
            <person name="Richardson S."/>
            <person name="Rise C."/>
            <person name="Rodriguez J."/>
            <person name="Rogers J."/>
            <person name="Rogov P."/>
            <person name="Rutman M."/>
            <person name="Schupbach R."/>
            <person name="Seaman C."/>
            <person name="Settipalli S."/>
            <person name="Sharpe T."/>
            <person name="Sheridan J."/>
            <person name="Sherpa N."/>
            <person name="Shi J."/>
            <person name="Smirnov S."/>
            <person name="Smith C."/>
            <person name="Sougnez C."/>
            <person name="Spencer B."/>
            <person name="Stalker J."/>
            <person name="Stange-thomann N."/>
            <person name="Stavropoulos S."/>
            <person name="Stetson K."/>
            <person name="Stone C."/>
            <person name="Stone S."/>
            <person name="Stubbs M."/>
            <person name="Talamas J."/>
            <person name="Tchuinga P."/>
            <person name="Tenzing P."/>
            <person name="Tesfaye S."/>
            <person name="Theodore J."/>
            <person name="Thoulutsang Y."/>
            <person name="Topham K."/>
            <person name="Towey S."/>
            <person name="Tsamla T."/>
            <person name="Tsomo N."/>
            <person name="Vallee D."/>
            <person name="Vassiliev H."/>
            <person name="Venkataraman V."/>
            <person name="Vinson J."/>
            <person name="Vo A."/>
            <person name="Wade C."/>
            <person name="Wang S."/>
            <person name="Wangchuk T."/>
            <person name="Wangdi T."/>
            <person name="Whittaker C."/>
            <person name="Wilkinson J."/>
            <person name="Wu Y."/>
            <person name="Wyman D."/>
            <person name="Yadav S."/>
            <person name="Yang S."/>
            <person name="Yang X."/>
            <person name="Yeager S."/>
            <person name="Yee E."/>
            <person name="Young G."/>
            <person name="Zainoun J."/>
            <person name="Zembeck L."/>
            <person name="Zimmer A."/>
            <person name="Zody M."/>
            <person name="Lander E."/>
        </authorList>
    </citation>
    <scope>NUCLEOTIDE SEQUENCE [LARGE SCALE GENOMIC DNA]</scope>
</reference>
<reference evidence="9" key="2">
    <citation type="submission" date="2025-08" db="UniProtKB">
        <authorList>
            <consortium name="Ensembl"/>
        </authorList>
    </citation>
    <scope>IDENTIFICATION</scope>
</reference>
<keyword evidence="5" id="KW-0539">Nucleus</keyword>
<evidence type="ECO:0000259" key="8">
    <source>
        <dbReference type="PROSITE" id="PS51059"/>
    </source>
</evidence>
<evidence type="ECO:0000256" key="7">
    <source>
        <dbReference type="RuleBase" id="RU362114"/>
    </source>
</evidence>
<protein>
    <recommendedName>
        <fullName evidence="7">Poly [ADP-ribose] polymerase</fullName>
        <shortName evidence="7">PARP</shortName>
        <ecNumber evidence="7">2.4.2.-</ecNumber>
    </recommendedName>
</protein>
<dbReference type="InterPro" id="IPR012317">
    <property type="entry name" value="Poly(ADP-ribose)pol_cat_dom"/>
</dbReference>
<dbReference type="PROSITE" id="PS51059">
    <property type="entry name" value="PARP_CATALYTIC"/>
    <property type="match status" value="1"/>
</dbReference>
<keyword evidence="4 7" id="KW-0520">NAD</keyword>
<reference evidence="9" key="3">
    <citation type="submission" date="2025-09" db="UniProtKB">
        <authorList>
            <consortium name="Ensembl"/>
        </authorList>
    </citation>
    <scope>IDENTIFICATION</scope>
</reference>
<dbReference type="Proteomes" id="UP000007875">
    <property type="component" value="Unassembled WGS sequence"/>
</dbReference>
<dbReference type="GO" id="GO:0005737">
    <property type="term" value="C:cytoplasm"/>
    <property type="evidence" value="ECO:0007669"/>
    <property type="project" value="TreeGrafter"/>
</dbReference>
<dbReference type="GO" id="GO:0070212">
    <property type="term" value="P:protein poly-ADP-ribosylation"/>
    <property type="evidence" value="ECO:0007669"/>
    <property type="project" value="TreeGrafter"/>
</dbReference>
<dbReference type="OMA" id="TASENMM"/>
<evidence type="ECO:0000256" key="4">
    <source>
        <dbReference type="ARBA" id="ARBA00023027"/>
    </source>
</evidence>
<dbReference type="Gene3D" id="3.90.228.10">
    <property type="match status" value="1"/>
</dbReference>
<dbReference type="GeneTree" id="ENSGT00940000164121"/>
<dbReference type="GO" id="GO:0005634">
    <property type="term" value="C:nucleus"/>
    <property type="evidence" value="ECO:0007669"/>
    <property type="project" value="UniProtKB-SubCell"/>
</dbReference>
<sequence length="155" mass="17232">MERIQNVALYKQFLAQEEKVKNKMARAGVQNPVTRELFHGTSTDVCANIYKDGFDRSHAGKNATAYGKGVYFAVQSSYSHGFTSPGRNGYRTMFLAKVITGEYCQGDSSMITAPTKPGGFKNELYDSVVNDMGNPEMFVVFKDASVYPDYVLTYS</sequence>
<dbReference type="PANTHER" id="PTHR14453:SF67">
    <property type="entry name" value="POLY [ADP-RIBOSE] POLYMERASE"/>
    <property type="match status" value="1"/>
</dbReference>
<evidence type="ECO:0000256" key="3">
    <source>
        <dbReference type="ARBA" id="ARBA00022679"/>
    </source>
</evidence>
<comment type="similarity">
    <text evidence="6">Belongs to the ARTD/PARP family.</text>
</comment>
<dbReference type="InterPro" id="IPR052056">
    <property type="entry name" value="Mono-ARTD/PARP"/>
</dbReference>
<dbReference type="GO" id="GO:0003950">
    <property type="term" value="F:NAD+ poly-ADP-ribosyltransferase activity"/>
    <property type="evidence" value="ECO:0007669"/>
    <property type="project" value="UniProtKB-UniRule"/>
</dbReference>
<comment type="subcellular location">
    <subcellularLocation>
        <location evidence="1">Nucleus</location>
    </subcellularLocation>
</comment>
<dbReference type="Pfam" id="PF00644">
    <property type="entry name" value="PARP"/>
    <property type="match status" value="1"/>
</dbReference>
<accession>H2Z0W5</accession>
<dbReference type="HOGENOM" id="CLU_014825_3_0_1"/>
<dbReference type="EC" id="2.4.2.-" evidence="7"/>
<dbReference type="GO" id="GO:0010629">
    <property type="term" value="P:negative regulation of gene expression"/>
    <property type="evidence" value="ECO:0007669"/>
    <property type="project" value="TreeGrafter"/>
</dbReference>
<evidence type="ECO:0000256" key="2">
    <source>
        <dbReference type="ARBA" id="ARBA00022676"/>
    </source>
</evidence>
<proteinExistence type="inferred from homology"/>
<dbReference type="CDD" id="cd01439">
    <property type="entry name" value="TCCD_inducible_PARP_like"/>
    <property type="match status" value="1"/>
</dbReference>
<evidence type="ECO:0000313" key="9">
    <source>
        <dbReference type="Ensembl" id="ENSCSAVP00000011227.1"/>
    </source>
</evidence>
<organism evidence="9 10">
    <name type="scientific">Ciona savignyi</name>
    <name type="common">Pacific transparent sea squirt</name>
    <dbReference type="NCBI Taxonomy" id="51511"/>
    <lineage>
        <taxon>Eukaryota</taxon>
        <taxon>Metazoa</taxon>
        <taxon>Chordata</taxon>
        <taxon>Tunicata</taxon>
        <taxon>Ascidiacea</taxon>
        <taxon>Phlebobranchia</taxon>
        <taxon>Cionidae</taxon>
        <taxon>Ciona</taxon>
    </lineage>
</organism>
<keyword evidence="3 7" id="KW-0808">Transferase</keyword>
<keyword evidence="2 7" id="KW-0328">Glycosyltransferase</keyword>
<keyword evidence="10" id="KW-1185">Reference proteome</keyword>
<evidence type="ECO:0000256" key="1">
    <source>
        <dbReference type="ARBA" id="ARBA00004123"/>
    </source>
</evidence>
<evidence type="ECO:0000313" key="10">
    <source>
        <dbReference type="Proteomes" id="UP000007875"/>
    </source>
</evidence>
<name>H2Z0W5_CIOSA</name>
<dbReference type="GO" id="GO:0003714">
    <property type="term" value="F:transcription corepressor activity"/>
    <property type="evidence" value="ECO:0007669"/>
    <property type="project" value="TreeGrafter"/>
</dbReference>